<accession>A0A1X0ZMZ3</accession>
<dbReference type="Pfam" id="PF01258">
    <property type="entry name" value="zf-dskA_traR"/>
    <property type="match status" value="1"/>
</dbReference>
<proteinExistence type="predicted"/>
<dbReference type="PROSITE" id="PS51128">
    <property type="entry name" value="ZF_DKSA_2"/>
    <property type="match status" value="1"/>
</dbReference>
<dbReference type="PANTHER" id="PTHR33823">
    <property type="entry name" value="RNA POLYMERASE-BINDING TRANSCRIPTION FACTOR DKSA-RELATED"/>
    <property type="match status" value="1"/>
</dbReference>
<dbReference type="EMBL" id="NBWC01000049">
    <property type="protein sequence ID" value="ORL58888.1"/>
    <property type="molecule type" value="Genomic_DNA"/>
</dbReference>
<comment type="caution">
    <text evidence="1">The sequence shown here is derived from an EMBL/GenBank/DDBJ whole genome shotgun (WGS) entry which is preliminary data.</text>
</comment>
<dbReference type="RefSeq" id="WP_084850863.1">
    <property type="nucleotide sequence ID" value="NZ_JALKHB010000002.1"/>
</dbReference>
<protein>
    <submittedName>
        <fullName evidence="1">Uncharacterized protein</fullName>
    </submittedName>
</protein>
<dbReference type="AlphaFoldDB" id="A0A1X0ZMZ3"/>
<dbReference type="SUPFAM" id="SSF109635">
    <property type="entry name" value="DnaK suppressor protein DksA, alpha-hairpin domain"/>
    <property type="match status" value="1"/>
</dbReference>
<dbReference type="OrthoDB" id="9803742at2"/>
<dbReference type="InterPro" id="IPR000962">
    <property type="entry name" value="Znf_DskA_TraR"/>
</dbReference>
<reference evidence="1 2" key="1">
    <citation type="submission" date="2017-04" db="EMBL/GenBank/DDBJ databases">
        <title>Presence of VIM-2 positive Pseudomonas species in chickens and their surrounding environment.</title>
        <authorList>
            <person name="Zhang R."/>
        </authorList>
    </citation>
    <scope>NUCLEOTIDE SEQUENCE [LARGE SCALE GENOMIC DNA]</scope>
    <source>
        <strain evidence="1 2">DZ-C18</strain>
    </source>
</reference>
<gene>
    <name evidence="1" type="ORF">B7H17_25530</name>
</gene>
<dbReference type="PANTHER" id="PTHR33823:SF2">
    <property type="entry name" value="RNA POLYMERASE-BINDING TRANSCRIPTION FACTOR DKSA"/>
    <property type="match status" value="1"/>
</dbReference>
<dbReference type="GO" id="GO:0008270">
    <property type="term" value="F:zinc ion binding"/>
    <property type="evidence" value="ECO:0007669"/>
    <property type="project" value="InterPro"/>
</dbReference>
<dbReference type="Gene3D" id="1.20.120.910">
    <property type="entry name" value="DksA, coiled-coil domain"/>
    <property type="match status" value="1"/>
</dbReference>
<dbReference type="Proteomes" id="UP000193675">
    <property type="component" value="Unassembled WGS sequence"/>
</dbReference>
<evidence type="ECO:0000313" key="2">
    <source>
        <dbReference type="Proteomes" id="UP000193675"/>
    </source>
</evidence>
<evidence type="ECO:0000313" key="1">
    <source>
        <dbReference type="EMBL" id="ORL58888.1"/>
    </source>
</evidence>
<organism evidence="1 2">
    <name type="scientific">Pseudomonas putida</name>
    <name type="common">Arthrobacter siderocapsulatus</name>
    <dbReference type="NCBI Taxonomy" id="303"/>
    <lineage>
        <taxon>Bacteria</taxon>
        <taxon>Pseudomonadati</taxon>
        <taxon>Pseudomonadota</taxon>
        <taxon>Gammaproteobacteria</taxon>
        <taxon>Pseudomonadales</taxon>
        <taxon>Pseudomonadaceae</taxon>
        <taxon>Pseudomonas</taxon>
    </lineage>
</organism>
<name>A0A1X0ZMZ3_PSEPU</name>
<dbReference type="SUPFAM" id="SSF57716">
    <property type="entry name" value="Glucocorticoid receptor-like (DNA-binding domain)"/>
    <property type="match status" value="1"/>
</dbReference>
<sequence>MISDASSLLSQPSENYMDVHQRQFFKDLLLAKQRELFERIGEHERSLSVTERVADSSDAGTIEENRTLMMRLLTGERAEALAIKDALDRIADDEYGWCADTGEEIGLRRLLNNPTALRTTEAQNRLETIGKHHRVAAV</sequence>
<dbReference type="InterPro" id="IPR037187">
    <property type="entry name" value="DnaK_N"/>
</dbReference>